<dbReference type="InterPro" id="IPR036259">
    <property type="entry name" value="MFS_trans_sf"/>
</dbReference>
<feature type="transmembrane region" description="Helical" evidence="7">
    <location>
        <begin position="202"/>
        <end position="220"/>
    </location>
</feature>
<comment type="subcellular location">
    <subcellularLocation>
        <location evidence="1">Endomembrane system</location>
        <topology evidence="1">Multi-pass membrane protein</topology>
    </subcellularLocation>
</comment>
<dbReference type="Pfam" id="PF07690">
    <property type="entry name" value="MFS_1"/>
    <property type="match status" value="1"/>
</dbReference>
<sequence>MHPASDVQPNSRAEAFRALAPVFFYFAIGGVATVMLGPLLPALIGRYQIQDAQAGTLFTFSFAGQLCGAWIAVRNLRASVLYGALLSVAGCLAMAWAPFDLAHFALFVNGLGLGLGLTAGNVIAGTYVTEGRARLLALLNTCWSIGAILCPVLVRACGPSHINIFFYVLSAIFLISAAASVTIPRASARERQQPQTKSRLPLSPSMIFFFSCALLLYVGIENALGGWLPTYAVRVDPTAHAADISFCFWLAEMAGRFLMSTPLNFLSEKNLYKAAATLLIAAQALFIAIPHLPGSRIELLTIATGLAIAPIYPLILSFLLSRTGKHPHLGPLFASASLGGATFPWFTGIVSTHFHDLRTGLIVPTIGTFLILLLATVIAQQSKPRLKQAVAKSS</sequence>
<proteinExistence type="inferred from homology"/>
<comment type="caution">
    <text evidence="8">The sequence shown here is derived from an EMBL/GenBank/DDBJ whole genome shotgun (WGS) entry which is preliminary data.</text>
</comment>
<dbReference type="PANTHER" id="PTHR23514">
    <property type="entry name" value="BYPASS OF STOP CODON PROTEIN 6"/>
    <property type="match status" value="1"/>
</dbReference>
<evidence type="ECO:0000313" key="9">
    <source>
        <dbReference type="Proteomes" id="UP000648801"/>
    </source>
</evidence>
<dbReference type="SUPFAM" id="SSF103473">
    <property type="entry name" value="MFS general substrate transporter"/>
    <property type="match status" value="1"/>
</dbReference>
<organism evidence="8 9">
    <name type="scientific">Edaphobacter acidisoli</name>
    <dbReference type="NCBI Taxonomy" id="2040573"/>
    <lineage>
        <taxon>Bacteria</taxon>
        <taxon>Pseudomonadati</taxon>
        <taxon>Acidobacteriota</taxon>
        <taxon>Terriglobia</taxon>
        <taxon>Terriglobales</taxon>
        <taxon>Acidobacteriaceae</taxon>
        <taxon>Edaphobacter</taxon>
    </lineage>
</organism>
<dbReference type="Gene3D" id="1.20.1250.20">
    <property type="entry name" value="MFS general substrate transporter like domains"/>
    <property type="match status" value="2"/>
</dbReference>
<evidence type="ECO:0000256" key="1">
    <source>
        <dbReference type="ARBA" id="ARBA00004127"/>
    </source>
</evidence>
<keyword evidence="6 7" id="KW-0472">Membrane</keyword>
<evidence type="ECO:0000256" key="7">
    <source>
        <dbReference type="SAM" id="Phobius"/>
    </source>
</evidence>
<dbReference type="Proteomes" id="UP000648801">
    <property type="component" value="Unassembled WGS sequence"/>
</dbReference>
<accession>A0A916RMA8</accession>
<keyword evidence="3" id="KW-0813">Transport</keyword>
<dbReference type="EMBL" id="BMJB01000001">
    <property type="protein sequence ID" value="GGA61951.1"/>
    <property type="molecule type" value="Genomic_DNA"/>
</dbReference>
<feature type="transmembrane region" description="Helical" evidence="7">
    <location>
        <begin position="105"/>
        <end position="128"/>
    </location>
</feature>
<reference evidence="8" key="1">
    <citation type="journal article" date="2014" name="Int. J. Syst. Evol. Microbiol.">
        <title>Complete genome sequence of Corynebacterium casei LMG S-19264T (=DSM 44701T), isolated from a smear-ripened cheese.</title>
        <authorList>
            <consortium name="US DOE Joint Genome Institute (JGI-PGF)"/>
            <person name="Walter F."/>
            <person name="Albersmeier A."/>
            <person name="Kalinowski J."/>
            <person name="Ruckert C."/>
        </authorList>
    </citation>
    <scope>NUCLEOTIDE SEQUENCE</scope>
    <source>
        <strain evidence="8">CGMCC 1.15447</strain>
    </source>
</reference>
<dbReference type="GO" id="GO:0022857">
    <property type="term" value="F:transmembrane transporter activity"/>
    <property type="evidence" value="ECO:0007669"/>
    <property type="project" value="InterPro"/>
</dbReference>
<keyword evidence="4 7" id="KW-0812">Transmembrane</keyword>
<feature type="transmembrane region" description="Helical" evidence="7">
    <location>
        <begin position="360"/>
        <end position="379"/>
    </location>
</feature>
<feature type="transmembrane region" description="Helical" evidence="7">
    <location>
        <begin position="299"/>
        <end position="320"/>
    </location>
</feature>
<evidence type="ECO:0000256" key="3">
    <source>
        <dbReference type="ARBA" id="ARBA00022448"/>
    </source>
</evidence>
<evidence type="ECO:0000256" key="6">
    <source>
        <dbReference type="ARBA" id="ARBA00023136"/>
    </source>
</evidence>
<dbReference type="InterPro" id="IPR011701">
    <property type="entry name" value="MFS"/>
</dbReference>
<evidence type="ECO:0000256" key="2">
    <source>
        <dbReference type="ARBA" id="ARBA00008335"/>
    </source>
</evidence>
<evidence type="ECO:0000256" key="4">
    <source>
        <dbReference type="ARBA" id="ARBA00022692"/>
    </source>
</evidence>
<dbReference type="GO" id="GO:0012505">
    <property type="term" value="C:endomembrane system"/>
    <property type="evidence" value="ECO:0007669"/>
    <property type="project" value="UniProtKB-SubCell"/>
</dbReference>
<keyword evidence="5 7" id="KW-1133">Transmembrane helix</keyword>
<feature type="transmembrane region" description="Helical" evidence="7">
    <location>
        <begin position="80"/>
        <end position="99"/>
    </location>
</feature>
<feature type="transmembrane region" description="Helical" evidence="7">
    <location>
        <begin position="52"/>
        <end position="73"/>
    </location>
</feature>
<dbReference type="GO" id="GO:0016020">
    <property type="term" value="C:membrane"/>
    <property type="evidence" value="ECO:0007669"/>
    <property type="project" value="TreeGrafter"/>
</dbReference>
<gene>
    <name evidence="8" type="ORF">GCM10011507_11860</name>
</gene>
<feature type="transmembrane region" description="Helical" evidence="7">
    <location>
        <begin position="240"/>
        <end position="259"/>
    </location>
</feature>
<evidence type="ECO:0000256" key="5">
    <source>
        <dbReference type="ARBA" id="ARBA00022989"/>
    </source>
</evidence>
<comment type="similarity">
    <text evidence="2">Belongs to the major facilitator superfamily.</text>
</comment>
<feature type="transmembrane region" description="Helical" evidence="7">
    <location>
        <begin position="18"/>
        <end position="40"/>
    </location>
</feature>
<reference evidence="8" key="2">
    <citation type="submission" date="2020-09" db="EMBL/GenBank/DDBJ databases">
        <authorList>
            <person name="Sun Q."/>
            <person name="Zhou Y."/>
        </authorList>
    </citation>
    <scope>NUCLEOTIDE SEQUENCE</scope>
    <source>
        <strain evidence="8">CGMCC 1.15447</strain>
    </source>
</reference>
<dbReference type="InterPro" id="IPR051788">
    <property type="entry name" value="MFS_Transporter"/>
</dbReference>
<feature type="transmembrane region" description="Helical" evidence="7">
    <location>
        <begin position="332"/>
        <end position="354"/>
    </location>
</feature>
<protein>
    <submittedName>
        <fullName evidence="8">MFS transporter</fullName>
    </submittedName>
</protein>
<keyword evidence="9" id="KW-1185">Reference proteome</keyword>
<dbReference type="AlphaFoldDB" id="A0A916RMA8"/>
<evidence type="ECO:0000313" key="8">
    <source>
        <dbReference type="EMBL" id="GGA61951.1"/>
    </source>
</evidence>
<dbReference type="PANTHER" id="PTHR23514:SF3">
    <property type="entry name" value="BYPASS OF STOP CODON PROTEIN 6"/>
    <property type="match status" value="1"/>
</dbReference>
<name>A0A916RMA8_9BACT</name>
<feature type="transmembrane region" description="Helical" evidence="7">
    <location>
        <begin position="271"/>
        <end position="293"/>
    </location>
</feature>
<dbReference type="RefSeq" id="WP_188758337.1">
    <property type="nucleotide sequence ID" value="NZ_BMJB01000001.1"/>
</dbReference>
<feature type="transmembrane region" description="Helical" evidence="7">
    <location>
        <begin position="160"/>
        <end position="181"/>
    </location>
</feature>
<feature type="transmembrane region" description="Helical" evidence="7">
    <location>
        <begin position="135"/>
        <end position="154"/>
    </location>
</feature>